<dbReference type="PROSITE" id="PS00041">
    <property type="entry name" value="HTH_ARAC_FAMILY_1"/>
    <property type="match status" value="1"/>
</dbReference>
<dbReference type="Gene3D" id="2.60.120.10">
    <property type="entry name" value="Jelly Rolls"/>
    <property type="match status" value="1"/>
</dbReference>
<dbReference type="InterPro" id="IPR014710">
    <property type="entry name" value="RmlC-like_jellyroll"/>
</dbReference>
<keyword evidence="3" id="KW-0010">Activator</keyword>
<evidence type="ECO:0000256" key="1">
    <source>
        <dbReference type="ARBA" id="ARBA00023015"/>
    </source>
</evidence>
<dbReference type="InterPro" id="IPR003313">
    <property type="entry name" value="AraC-bd"/>
</dbReference>
<dbReference type="InterPro" id="IPR037923">
    <property type="entry name" value="HTH-like"/>
</dbReference>
<dbReference type="EMBL" id="AEDD01000007">
    <property type="protein sequence ID" value="EFM10344.1"/>
    <property type="molecule type" value="Genomic_DNA"/>
</dbReference>
<sequence length="284" mass="32265">MKQLSTRRTKEGIRNKPAAAVAAHDLQMIYWGAQANTPGQSWGPGVKDHHKLYFARSGRGSMTYRGQTHSIQSGQGFYAPPNEVYSYTADMDDPWKYNCIAFVGQQADLVLERTTLTVNPVFDQPAEMDSSWFDRLAETSERPGGDLLQQATLYELLATLIRLAPAEQQAPDARKPREEYVRQAADFIHRHYDEEVTIRQLSEYLGLDRKYVATLFREALGMPPQQYLLHYRMEKAKELLRSTGLSVTETARSVGYKDALLFSRMFKKVVGVAPSHYVQQLAKP</sequence>
<dbReference type="eggNOG" id="COG2207">
    <property type="taxonomic scope" value="Bacteria"/>
</dbReference>
<dbReference type="SUPFAM" id="SSF51215">
    <property type="entry name" value="Regulatory protein AraC"/>
    <property type="match status" value="1"/>
</dbReference>
<name>E0IB53_9BACL</name>
<dbReference type="PROSITE" id="PS01124">
    <property type="entry name" value="HTH_ARAC_FAMILY_2"/>
    <property type="match status" value="1"/>
</dbReference>
<evidence type="ECO:0000259" key="5">
    <source>
        <dbReference type="PROSITE" id="PS01124"/>
    </source>
</evidence>
<organism evidence="6 7">
    <name type="scientific">Paenibacillus curdlanolyticus YK9</name>
    <dbReference type="NCBI Taxonomy" id="717606"/>
    <lineage>
        <taxon>Bacteria</taxon>
        <taxon>Bacillati</taxon>
        <taxon>Bacillota</taxon>
        <taxon>Bacilli</taxon>
        <taxon>Bacillales</taxon>
        <taxon>Paenibacillaceae</taxon>
        <taxon>Paenibacillus</taxon>
    </lineage>
</organism>
<proteinExistence type="predicted"/>
<dbReference type="InterPro" id="IPR018060">
    <property type="entry name" value="HTH_AraC"/>
</dbReference>
<dbReference type="GO" id="GO:0003700">
    <property type="term" value="F:DNA-binding transcription factor activity"/>
    <property type="evidence" value="ECO:0007669"/>
    <property type="project" value="InterPro"/>
</dbReference>
<dbReference type="InterPro" id="IPR009057">
    <property type="entry name" value="Homeodomain-like_sf"/>
</dbReference>
<evidence type="ECO:0000313" key="6">
    <source>
        <dbReference type="EMBL" id="EFM10344.1"/>
    </source>
</evidence>
<keyword evidence="4" id="KW-0804">Transcription</keyword>
<gene>
    <name evidence="6" type="ORF">PaecuDRAFT_2780</name>
</gene>
<keyword evidence="1" id="KW-0805">Transcription regulation</keyword>
<dbReference type="Pfam" id="PF12833">
    <property type="entry name" value="HTH_18"/>
    <property type="match status" value="1"/>
</dbReference>
<dbReference type="STRING" id="717606.PaecuDRAFT_2780"/>
<dbReference type="Proteomes" id="UP000005387">
    <property type="component" value="Unassembled WGS sequence"/>
</dbReference>
<evidence type="ECO:0000256" key="4">
    <source>
        <dbReference type="ARBA" id="ARBA00023163"/>
    </source>
</evidence>
<accession>E0IB53</accession>
<dbReference type="PANTHER" id="PTHR46796">
    <property type="entry name" value="HTH-TYPE TRANSCRIPTIONAL ACTIVATOR RHAS-RELATED"/>
    <property type="match status" value="1"/>
</dbReference>
<dbReference type="GO" id="GO:0043565">
    <property type="term" value="F:sequence-specific DNA binding"/>
    <property type="evidence" value="ECO:0007669"/>
    <property type="project" value="InterPro"/>
</dbReference>
<evidence type="ECO:0000313" key="7">
    <source>
        <dbReference type="Proteomes" id="UP000005387"/>
    </source>
</evidence>
<dbReference type="InterPro" id="IPR018062">
    <property type="entry name" value="HTH_AraC-typ_CS"/>
</dbReference>
<dbReference type="AlphaFoldDB" id="E0IB53"/>
<reference evidence="6 7" key="1">
    <citation type="submission" date="2010-07" db="EMBL/GenBank/DDBJ databases">
        <title>The draft genome of Paenibacillus curdlanolyticus YK9.</title>
        <authorList>
            <consortium name="US DOE Joint Genome Institute (JGI-PGF)"/>
            <person name="Lucas S."/>
            <person name="Copeland A."/>
            <person name="Lapidus A."/>
            <person name="Cheng J.-F."/>
            <person name="Bruce D."/>
            <person name="Goodwin L."/>
            <person name="Pitluck S."/>
            <person name="Land M.L."/>
            <person name="Hauser L."/>
            <person name="Chang Y.-J."/>
            <person name="Jeffries C."/>
            <person name="Anderson I.J."/>
            <person name="Johnson E."/>
            <person name="Loganathan U."/>
            <person name="Mulhopadhyay B."/>
            <person name="Kyrpides N."/>
            <person name="Woyke T.J."/>
        </authorList>
    </citation>
    <scope>NUCLEOTIDE SEQUENCE [LARGE SCALE GENOMIC DNA]</scope>
    <source>
        <strain evidence="6 7">YK9</strain>
    </source>
</reference>
<dbReference type="InterPro" id="IPR050204">
    <property type="entry name" value="AraC_XylS_family_regulators"/>
</dbReference>
<dbReference type="Pfam" id="PF02311">
    <property type="entry name" value="AraC_binding"/>
    <property type="match status" value="1"/>
</dbReference>
<dbReference type="SUPFAM" id="SSF46689">
    <property type="entry name" value="Homeodomain-like"/>
    <property type="match status" value="2"/>
</dbReference>
<evidence type="ECO:0000256" key="3">
    <source>
        <dbReference type="ARBA" id="ARBA00023159"/>
    </source>
</evidence>
<dbReference type="SMART" id="SM00342">
    <property type="entry name" value="HTH_ARAC"/>
    <property type="match status" value="1"/>
</dbReference>
<feature type="domain" description="HTH araC/xylS-type" evidence="5">
    <location>
        <begin position="182"/>
        <end position="280"/>
    </location>
</feature>
<evidence type="ECO:0000256" key="2">
    <source>
        <dbReference type="ARBA" id="ARBA00023125"/>
    </source>
</evidence>
<keyword evidence="7" id="KW-1185">Reference proteome</keyword>
<dbReference type="Gene3D" id="1.10.10.60">
    <property type="entry name" value="Homeodomain-like"/>
    <property type="match status" value="2"/>
</dbReference>
<keyword evidence="2" id="KW-0238">DNA-binding</keyword>
<dbReference type="CDD" id="cd06986">
    <property type="entry name" value="cupin_MmsR-like_N"/>
    <property type="match status" value="1"/>
</dbReference>
<protein>
    <submittedName>
        <fullName evidence="6">Transcriptional regulator, AraC family</fullName>
    </submittedName>
</protein>